<name>X5HLU9_9RICK</name>
<protein>
    <submittedName>
        <fullName evidence="2">Helix-turn-helix domain protein</fullName>
    </submittedName>
</protein>
<gene>
    <name evidence="2" type="ORF">NHE_0461</name>
</gene>
<proteinExistence type="predicted"/>
<dbReference type="InterPro" id="IPR009057">
    <property type="entry name" value="Homeodomain-like_sf"/>
</dbReference>
<dbReference type="InterPro" id="IPR055247">
    <property type="entry name" value="InsJ-like_HTH"/>
</dbReference>
<keyword evidence="3" id="KW-1185">Reference proteome</keyword>
<sequence length="91" mass="10401">MHAVQLFLSGVSMNSVAKLFDLSPPTIMRWVNQLKELMKDDFPTEFSQSSEKSTLEMIYSTLESSTDVVLTHMSEELLCITLKKIPKMDEE</sequence>
<dbReference type="EMBL" id="CP007481">
    <property type="protein sequence ID" value="AHX11405.1"/>
    <property type="molecule type" value="Genomic_DNA"/>
</dbReference>
<organism evidence="2 3">
    <name type="scientific">Neorickettsia helminthoeca str. Oregon</name>
    <dbReference type="NCBI Taxonomy" id="1286528"/>
    <lineage>
        <taxon>Bacteria</taxon>
        <taxon>Pseudomonadati</taxon>
        <taxon>Pseudomonadota</taxon>
        <taxon>Alphaproteobacteria</taxon>
        <taxon>Rickettsiales</taxon>
        <taxon>Anaplasmataceae</taxon>
        <taxon>Neorickettsia</taxon>
    </lineage>
</organism>
<feature type="domain" description="Insertion element IS150 protein InsJ-like helix-turn-helix" evidence="1">
    <location>
        <begin position="3"/>
        <end position="36"/>
    </location>
</feature>
<dbReference type="KEGG" id="nhm:NHE_0461"/>
<dbReference type="HOGENOM" id="CLU_156545_0_0_5"/>
<evidence type="ECO:0000313" key="3">
    <source>
        <dbReference type="Proteomes" id="UP000023755"/>
    </source>
</evidence>
<dbReference type="AlphaFoldDB" id="X5HLU9"/>
<evidence type="ECO:0000313" key="2">
    <source>
        <dbReference type="EMBL" id="AHX11405.1"/>
    </source>
</evidence>
<dbReference type="SUPFAM" id="SSF46689">
    <property type="entry name" value="Homeodomain-like"/>
    <property type="match status" value="1"/>
</dbReference>
<dbReference type="Proteomes" id="UP000023755">
    <property type="component" value="Chromosome"/>
</dbReference>
<reference evidence="2 3" key="1">
    <citation type="submission" date="2014-03" db="EMBL/GenBank/DDBJ databases">
        <title>Sequencing and Comparison of Genomes and Transcriptome Profiles of Human Ehrlichiosis Agents.</title>
        <authorList>
            <person name="Lin M."/>
            <person name="Daugherty S.C."/>
            <person name="Nagaraj S."/>
            <person name="Cheng Z."/>
            <person name="Xiong Q."/>
            <person name="Lin F.-Y."/>
            <person name="Sengamalay N."/>
            <person name="Ott S."/>
            <person name="Godinez A."/>
            <person name="Tallon L.J."/>
            <person name="Sadzewicz L."/>
            <person name="Fraser C.M."/>
            <person name="Dunning Hotopp J.C."/>
            <person name="Rikihisa Y."/>
        </authorList>
    </citation>
    <scope>NUCLEOTIDE SEQUENCE [LARGE SCALE GENOMIC DNA]</scope>
    <source>
        <strain evidence="2 3">Oregon</strain>
    </source>
</reference>
<evidence type="ECO:0000259" key="1">
    <source>
        <dbReference type="Pfam" id="PF13518"/>
    </source>
</evidence>
<dbReference type="Pfam" id="PF13518">
    <property type="entry name" value="HTH_28"/>
    <property type="match status" value="1"/>
</dbReference>
<accession>X5HLU9</accession>